<dbReference type="SUPFAM" id="SSF54928">
    <property type="entry name" value="RNA-binding domain, RBD"/>
    <property type="match status" value="1"/>
</dbReference>
<comment type="caution">
    <text evidence="1">The sequence shown here is derived from an EMBL/GenBank/DDBJ whole genome shotgun (WGS) entry which is preliminary data.</text>
</comment>
<protein>
    <recommendedName>
        <fullName evidence="3">RRM domain-containing protein</fullName>
    </recommendedName>
</protein>
<organism evidence="1 2">
    <name type="scientific">Lactuca sativa</name>
    <name type="common">Garden lettuce</name>
    <dbReference type="NCBI Taxonomy" id="4236"/>
    <lineage>
        <taxon>Eukaryota</taxon>
        <taxon>Viridiplantae</taxon>
        <taxon>Streptophyta</taxon>
        <taxon>Embryophyta</taxon>
        <taxon>Tracheophyta</taxon>
        <taxon>Spermatophyta</taxon>
        <taxon>Magnoliopsida</taxon>
        <taxon>eudicotyledons</taxon>
        <taxon>Gunneridae</taxon>
        <taxon>Pentapetalae</taxon>
        <taxon>asterids</taxon>
        <taxon>campanulids</taxon>
        <taxon>Asterales</taxon>
        <taxon>Asteraceae</taxon>
        <taxon>Cichorioideae</taxon>
        <taxon>Cichorieae</taxon>
        <taxon>Lactucinae</taxon>
        <taxon>Lactuca</taxon>
    </lineage>
</organism>
<accession>A0A9R1XMD1</accession>
<dbReference type="GO" id="GO:0003676">
    <property type="term" value="F:nucleic acid binding"/>
    <property type="evidence" value="ECO:0007669"/>
    <property type="project" value="InterPro"/>
</dbReference>
<evidence type="ECO:0000313" key="1">
    <source>
        <dbReference type="EMBL" id="KAJ0218229.1"/>
    </source>
</evidence>
<dbReference type="InterPro" id="IPR035979">
    <property type="entry name" value="RBD_domain_sf"/>
</dbReference>
<evidence type="ECO:0000313" key="2">
    <source>
        <dbReference type="Proteomes" id="UP000235145"/>
    </source>
</evidence>
<name>A0A9R1XMD1_LACSA</name>
<keyword evidence="2" id="KW-1185">Reference proteome</keyword>
<gene>
    <name evidence="1" type="ORF">LSAT_V11C300135720</name>
</gene>
<dbReference type="EMBL" id="NBSK02000003">
    <property type="protein sequence ID" value="KAJ0218229.1"/>
    <property type="molecule type" value="Genomic_DNA"/>
</dbReference>
<evidence type="ECO:0008006" key="3">
    <source>
        <dbReference type="Google" id="ProtNLM"/>
    </source>
</evidence>
<sequence length="100" mass="11772">MTFIFPGTNVDDLFPLFDNYGKVVDVFIPKDRRNLTLVVFFCNIEFLKNNASIGRNEHREELLMVERDNDSKFQWQTYVENWGSRATAQFPARSVHLLEV</sequence>
<reference evidence="1 2" key="1">
    <citation type="journal article" date="2017" name="Nat. Commun.">
        <title>Genome assembly with in vitro proximity ligation data and whole-genome triplication in lettuce.</title>
        <authorList>
            <person name="Reyes-Chin-Wo S."/>
            <person name="Wang Z."/>
            <person name="Yang X."/>
            <person name="Kozik A."/>
            <person name="Arikit S."/>
            <person name="Song C."/>
            <person name="Xia L."/>
            <person name="Froenicke L."/>
            <person name="Lavelle D.O."/>
            <person name="Truco M.J."/>
            <person name="Xia R."/>
            <person name="Zhu S."/>
            <person name="Xu C."/>
            <person name="Xu H."/>
            <person name="Xu X."/>
            <person name="Cox K."/>
            <person name="Korf I."/>
            <person name="Meyers B.C."/>
            <person name="Michelmore R.W."/>
        </authorList>
    </citation>
    <scope>NUCLEOTIDE SEQUENCE [LARGE SCALE GENOMIC DNA]</scope>
    <source>
        <strain evidence="2">cv. Salinas</strain>
        <tissue evidence="1">Seedlings</tissue>
    </source>
</reference>
<dbReference type="AlphaFoldDB" id="A0A9R1XMD1"/>
<dbReference type="Proteomes" id="UP000235145">
    <property type="component" value="Unassembled WGS sequence"/>
</dbReference>
<proteinExistence type="predicted"/>